<dbReference type="GO" id="GO:0008235">
    <property type="term" value="F:metalloexopeptidase activity"/>
    <property type="evidence" value="ECO:0007669"/>
    <property type="project" value="InterPro"/>
</dbReference>
<reference evidence="4" key="1">
    <citation type="submission" date="2017-01" db="EMBL/GenBank/DDBJ databases">
        <authorList>
            <person name="Varghese N."/>
            <person name="Submissions S."/>
        </authorList>
    </citation>
    <scope>NUCLEOTIDE SEQUENCE [LARGE SCALE GENOMIC DNA]</scope>
    <source>
        <strain evidence="4">LP100</strain>
    </source>
</reference>
<evidence type="ECO:0000313" key="3">
    <source>
        <dbReference type="EMBL" id="SIT85291.1"/>
    </source>
</evidence>
<dbReference type="STRING" id="1317125.SAMN05444128_1516"/>
<dbReference type="EMBL" id="FTPP01000001">
    <property type="protein sequence ID" value="SIT85291.1"/>
    <property type="molecule type" value="Genomic_DNA"/>
</dbReference>
<feature type="domain" description="Peptidase M28" evidence="2">
    <location>
        <begin position="94"/>
        <end position="291"/>
    </location>
</feature>
<proteinExistence type="predicted"/>
<dbReference type="OrthoDB" id="1521787at2"/>
<dbReference type="PANTHER" id="PTHR12147:SF26">
    <property type="entry name" value="PEPTIDASE M28 DOMAIN-CONTAINING PROTEIN"/>
    <property type="match status" value="1"/>
</dbReference>
<accession>A0A1R3X3X7</accession>
<dbReference type="Pfam" id="PF04389">
    <property type="entry name" value="Peptidase_M28"/>
    <property type="match status" value="1"/>
</dbReference>
<evidence type="ECO:0000313" key="4">
    <source>
        <dbReference type="Proteomes" id="UP000187181"/>
    </source>
</evidence>
<feature type="chain" id="PRO_5012322719" evidence="1">
    <location>
        <begin position="22"/>
        <end position="312"/>
    </location>
</feature>
<dbReference type="RefSeq" id="WP_076667100.1">
    <property type="nucleotide sequence ID" value="NZ_FTPP01000001.1"/>
</dbReference>
<organism evidence="3 4">
    <name type="scientific">Pontibacter indicus</name>
    <dbReference type="NCBI Taxonomy" id="1317125"/>
    <lineage>
        <taxon>Bacteria</taxon>
        <taxon>Pseudomonadati</taxon>
        <taxon>Bacteroidota</taxon>
        <taxon>Cytophagia</taxon>
        <taxon>Cytophagales</taxon>
        <taxon>Hymenobacteraceae</taxon>
        <taxon>Pontibacter</taxon>
    </lineage>
</organism>
<dbReference type="SUPFAM" id="SSF53187">
    <property type="entry name" value="Zn-dependent exopeptidases"/>
    <property type="match status" value="1"/>
</dbReference>
<dbReference type="GO" id="GO:0006508">
    <property type="term" value="P:proteolysis"/>
    <property type="evidence" value="ECO:0007669"/>
    <property type="project" value="InterPro"/>
</dbReference>
<dbReference type="PANTHER" id="PTHR12147">
    <property type="entry name" value="METALLOPEPTIDASE M28 FAMILY MEMBER"/>
    <property type="match status" value="1"/>
</dbReference>
<keyword evidence="4" id="KW-1185">Reference proteome</keyword>
<dbReference type="AlphaFoldDB" id="A0A1R3X3X7"/>
<feature type="signal peptide" evidence="1">
    <location>
        <begin position="1"/>
        <end position="21"/>
    </location>
</feature>
<protein>
    <submittedName>
        <fullName evidence="3">Peptidase family M28</fullName>
    </submittedName>
</protein>
<dbReference type="InterPro" id="IPR007484">
    <property type="entry name" value="Peptidase_M28"/>
</dbReference>
<name>A0A1R3X3X7_9BACT</name>
<dbReference type="Gene3D" id="3.40.630.10">
    <property type="entry name" value="Zn peptidases"/>
    <property type="match status" value="1"/>
</dbReference>
<dbReference type="InterPro" id="IPR045175">
    <property type="entry name" value="M28_fam"/>
</dbReference>
<evidence type="ECO:0000256" key="1">
    <source>
        <dbReference type="SAM" id="SignalP"/>
    </source>
</evidence>
<evidence type="ECO:0000259" key="2">
    <source>
        <dbReference type="Pfam" id="PF04389"/>
    </source>
</evidence>
<dbReference type="Proteomes" id="UP000187181">
    <property type="component" value="Unassembled WGS sequence"/>
</dbReference>
<gene>
    <name evidence="3" type="ORF">SAMN05444128_1516</name>
</gene>
<keyword evidence="1" id="KW-0732">Signal</keyword>
<sequence>MKRRLSFVFLLICTLQLSALAQKAVLNPQTLLRDVKVLSADSMAGRLSGTEGNRMAQEYIEKRFSEIGLQAYNNSYRHTFRLESRGIVVEEAINLIGFIPGKTDKTIVLTAHYDHVGVRKDEIYNGADDNASGVGALLAAATYFKKNKPYYTLVFAALDGEELGLQGANAFLENPPLALDLIQLNVNMDMLSLNDKGELYASGAYHYPVLLPLLQQIKPRPQARLLTGHDRPEQGKDDWTRQSDHYQFHKRQIPFIYFGVEDHPHYHKPTDVYENINPTFYPDAAALVIDFVQLLNKKRPALRATASAVESY</sequence>